<comment type="caution">
    <text evidence="1">The sequence shown here is derived from an EMBL/GenBank/DDBJ whole genome shotgun (WGS) entry which is preliminary data.</text>
</comment>
<proteinExistence type="predicted"/>
<name>A0A4Z2IIJ0_9TELE</name>
<dbReference type="AlphaFoldDB" id="A0A4Z2IIJ0"/>
<dbReference type="EMBL" id="SRLO01000080">
    <property type="protein sequence ID" value="TNN77746.1"/>
    <property type="molecule type" value="Genomic_DNA"/>
</dbReference>
<sequence>MSPEGRDGSACRRASDAGRRAERRALASCRKLHVCRLTVLRLSGLGAAGLRLVLHSGSTARFEL</sequence>
<protein>
    <submittedName>
        <fullName evidence="1">Uncharacterized protein</fullName>
    </submittedName>
</protein>
<gene>
    <name evidence="1" type="ORF">EYF80_012044</name>
</gene>
<accession>A0A4Z2IIJ0</accession>
<evidence type="ECO:0000313" key="2">
    <source>
        <dbReference type="Proteomes" id="UP000314294"/>
    </source>
</evidence>
<reference evidence="1 2" key="1">
    <citation type="submission" date="2019-03" db="EMBL/GenBank/DDBJ databases">
        <title>First draft genome of Liparis tanakae, snailfish: a comprehensive survey of snailfish specific genes.</title>
        <authorList>
            <person name="Kim W."/>
            <person name="Song I."/>
            <person name="Jeong J.-H."/>
            <person name="Kim D."/>
            <person name="Kim S."/>
            <person name="Ryu S."/>
            <person name="Song J.Y."/>
            <person name="Lee S.K."/>
        </authorList>
    </citation>
    <scope>NUCLEOTIDE SEQUENCE [LARGE SCALE GENOMIC DNA]</scope>
    <source>
        <tissue evidence="1">Muscle</tissue>
    </source>
</reference>
<organism evidence="1 2">
    <name type="scientific">Liparis tanakae</name>
    <name type="common">Tanaka's snailfish</name>
    <dbReference type="NCBI Taxonomy" id="230148"/>
    <lineage>
        <taxon>Eukaryota</taxon>
        <taxon>Metazoa</taxon>
        <taxon>Chordata</taxon>
        <taxon>Craniata</taxon>
        <taxon>Vertebrata</taxon>
        <taxon>Euteleostomi</taxon>
        <taxon>Actinopterygii</taxon>
        <taxon>Neopterygii</taxon>
        <taxon>Teleostei</taxon>
        <taxon>Neoteleostei</taxon>
        <taxon>Acanthomorphata</taxon>
        <taxon>Eupercaria</taxon>
        <taxon>Perciformes</taxon>
        <taxon>Cottioidei</taxon>
        <taxon>Cottales</taxon>
        <taxon>Liparidae</taxon>
        <taxon>Liparis</taxon>
    </lineage>
</organism>
<dbReference type="Proteomes" id="UP000314294">
    <property type="component" value="Unassembled WGS sequence"/>
</dbReference>
<keyword evidence="2" id="KW-1185">Reference proteome</keyword>
<evidence type="ECO:0000313" key="1">
    <source>
        <dbReference type="EMBL" id="TNN77746.1"/>
    </source>
</evidence>